<evidence type="ECO:0000313" key="3">
    <source>
        <dbReference type="Proteomes" id="UP000517759"/>
    </source>
</evidence>
<evidence type="ECO:0000313" key="1">
    <source>
        <dbReference type="EMBL" id="GLS42880.1"/>
    </source>
</evidence>
<protein>
    <submittedName>
        <fullName evidence="2">Uncharacterized protein</fullName>
    </submittedName>
</protein>
<dbReference type="AlphaFoldDB" id="A0A7W6AK54"/>
<reference evidence="1" key="4">
    <citation type="submission" date="2023-01" db="EMBL/GenBank/DDBJ databases">
        <title>Draft genome sequence of Methylobacterium brachythecii strain NBRC 107710.</title>
        <authorList>
            <person name="Sun Q."/>
            <person name="Mori K."/>
        </authorList>
    </citation>
    <scope>NUCLEOTIDE SEQUENCE</scope>
    <source>
        <strain evidence="1">NBRC 107710</strain>
    </source>
</reference>
<accession>A0A7W6AK54</accession>
<sequence>MTEAMMRSSAVATASPVEEIAQAYLSTAEGDAAVALRRAITDALSDLLEAERRSRETGRMISRGYVRRPG</sequence>
<reference evidence="1" key="1">
    <citation type="journal article" date="2014" name="Int. J. Syst. Evol. Microbiol.">
        <title>Complete genome of a new Firmicutes species belonging to the dominant human colonic microbiota ('Ruminococcus bicirculans') reveals two chromosomes and a selective capacity to utilize plant glucans.</title>
        <authorList>
            <consortium name="NISC Comparative Sequencing Program"/>
            <person name="Wegmann U."/>
            <person name="Louis P."/>
            <person name="Goesmann A."/>
            <person name="Henrissat B."/>
            <person name="Duncan S.H."/>
            <person name="Flint H.J."/>
        </authorList>
    </citation>
    <scope>NUCLEOTIDE SEQUENCE</scope>
    <source>
        <strain evidence="1">NBRC 107710</strain>
    </source>
</reference>
<dbReference type="Proteomes" id="UP000517759">
    <property type="component" value="Unassembled WGS sequence"/>
</dbReference>
<dbReference type="EMBL" id="JACIDN010000006">
    <property type="protein sequence ID" value="MBB3904138.1"/>
    <property type="molecule type" value="Genomic_DNA"/>
</dbReference>
<reference evidence="4" key="2">
    <citation type="journal article" date="2019" name="Int. J. Syst. Evol. Microbiol.">
        <title>The Global Catalogue of Microorganisms (GCM) 10K type strain sequencing project: providing services to taxonomists for standard genome sequencing and annotation.</title>
        <authorList>
            <consortium name="The Broad Institute Genomics Platform"/>
            <consortium name="The Broad Institute Genome Sequencing Center for Infectious Disease"/>
            <person name="Wu L."/>
            <person name="Ma J."/>
        </authorList>
    </citation>
    <scope>NUCLEOTIDE SEQUENCE [LARGE SCALE GENOMIC DNA]</scope>
    <source>
        <strain evidence="4">NBRC 107710</strain>
    </source>
</reference>
<evidence type="ECO:0000313" key="4">
    <source>
        <dbReference type="Proteomes" id="UP001156881"/>
    </source>
</evidence>
<organism evidence="2 3">
    <name type="scientific">Methylobacterium brachythecii</name>
    <dbReference type="NCBI Taxonomy" id="1176177"/>
    <lineage>
        <taxon>Bacteria</taxon>
        <taxon>Pseudomonadati</taxon>
        <taxon>Pseudomonadota</taxon>
        <taxon>Alphaproteobacteria</taxon>
        <taxon>Hyphomicrobiales</taxon>
        <taxon>Methylobacteriaceae</taxon>
        <taxon>Methylobacterium</taxon>
    </lineage>
</organism>
<name>A0A7W6AK54_9HYPH</name>
<evidence type="ECO:0000313" key="2">
    <source>
        <dbReference type="EMBL" id="MBB3904138.1"/>
    </source>
</evidence>
<gene>
    <name evidence="1" type="ORF">GCM10007884_08650</name>
    <name evidence="2" type="ORF">GGR33_003652</name>
</gene>
<proteinExistence type="predicted"/>
<keyword evidence="4" id="KW-1185">Reference proteome</keyword>
<comment type="caution">
    <text evidence="2">The sequence shown here is derived from an EMBL/GenBank/DDBJ whole genome shotgun (WGS) entry which is preliminary data.</text>
</comment>
<dbReference type="EMBL" id="BSPG01000002">
    <property type="protein sequence ID" value="GLS42880.1"/>
    <property type="molecule type" value="Genomic_DNA"/>
</dbReference>
<reference evidence="2 3" key="3">
    <citation type="submission" date="2020-08" db="EMBL/GenBank/DDBJ databases">
        <title>Genomic Encyclopedia of Type Strains, Phase IV (KMG-IV): sequencing the most valuable type-strain genomes for metagenomic binning, comparative biology and taxonomic classification.</title>
        <authorList>
            <person name="Goeker M."/>
        </authorList>
    </citation>
    <scope>NUCLEOTIDE SEQUENCE [LARGE SCALE GENOMIC DNA]</scope>
    <source>
        <strain evidence="2 3">DSM 24105</strain>
    </source>
</reference>
<dbReference type="RefSeq" id="WP_246413213.1">
    <property type="nucleotide sequence ID" value="NZ_BSPG01000002.1"/>
</dbReference>
<dbReference type="Proteomes" id="UP001156881">
    <property type="component" value="Unassembled WGS sequence"/>
</dbReference>